<keyword evidence="17" id="KW-0325">Glycoprotein</keyword>
<accession>A0A913XNT4</accession>
<evidence type="ECO:0000256" key="9">
    <source>
        <dbReference type="ARBA" id="ARBA00022692"/>
    </source>
</evidence>
<dbReference type="GO" id="GO:0050650">
    <property type="term" value="P:chondroitin sulfate proteoglycan biosynthetic process"/>
    <property type="evidence" value="ECO:0007669"/>
    <property type="project" value="TreeGrafter"/>
</dbReference>
<evidence type="ECO:0000256" key="1">
    <source>
        <dbReference type="ARBA" id="ARBA00004323"/>
    </source>
</evidence>
<dbReference type="KEGG" id="epa:110245347"/>
<dbReference type="EC" id="2.4.2.26" evidence="6"/>
<feature type="transmembrane region" description="Helical" evidence="20">
    <location>
        <begin position="7"/>
        <end position="29"/>
    </location>
</feature>
<evidence type="ECO:0000256" key="15">
    <source>
        <dbReference type="ARBA" id="ARBA00023136"/>
    </source>
</evidence>
<dbReference type="GO" id="GO:0030158">
    <property type="term" value="F:protein xylosyltransferase activity"/>
    <property type="evidence" value="ECO:0007669"/>
    <property type="project" value="UniProtKB-EC"/>
</dbReference>
<sequence length="422" mass="49229">MAHSFNIVKFIIAVILLIVLVQILVFLHFSSIHWHDDHPIRGNDHIKSSNEKLLSHVSQIFGSKIKAKRTLHGSHRDLSPPVLDMPYKAPCKPKHKDANSALKRVKSESCRREILKTACLAESQKLYKTHIRRSCPLHKSGKSPAKSVTDTKPIPRGPPIRIAYIMTVHGRSIRQVKRLFKAIYHNHHYFYFHVDKRSDYLRREIKKLIKDFPNAALAPWSLSTIWGGATLLQMLLKCMEDLINKENWKWDFFINISGSDYPIKDNDALTKFLRGHREQNFLKPHGRDLNRFIKKQGIDRTFIQCDDHMWRLGNRQLPPDIEIDGGSDWIALNRKFCHYLVTSTDSLVTGLKHMYKYTLLPAESFFHTVLRNGPLCKKWISTNLRLTNWKRKLGCRCQYKHIVDWCGCSPNDFKPEDMPRIK</sequence>
<protein>
    <recommendedName>
        <fullName evidence="6">protein xylosyltransferase</fullName>
        <ecNumber evidence="6">2.4.2.26</ecNumber>
    </recommendedName>
    <alternativeName>
        <fullName evidence="18">Peptide O-xylosyltransferase</fullName>
    </alternativeName>
</protein>
<dbReference type="GO" id="GO:0046872">
    <property type="term" value="F:metal ion binding"/>
    <property type="evidence" value="ECO:0007669"/>
    <property type="project" value="UniProtKB-KW"/>
</dbReference>
<evidence type="ECO:0000256" key="14">
    <source>
        <dbReference type="ARBA" id="ARBA00023034"/>
    </source>
</evidence>
<evidence type="ECO:0000256" key="19">
    <source>
        <dbReference type="ARBA" id="ARBA00047847"/>
    </source>
</evidence>
<dbReference type="GO" id="GO:0000139">
    <property type="term" value="C:Golgi membrane"/>
    <property type="evidence" value="ECO:0007669"/>
    <property type="project" value="UniProtKB-SubCell"/>
</dbReference>
<dbReference type="RefSeq" id="XP_020907288.1">
    <property type="nucleotide sequence ID" value="XM_021051629.2"/>
</dbReference>
<evidence type="ECO:0000256" key="8">
    <source>
        <dbReference type="ARBA" id="ARBA00022679"/>
    </source>
</evidence>
<keyword evidence="10" id="KW-0479">Metal-binding</keyword>
<name>A0A913XNT4_EXADI</name>
<evidence type="ECO:0000256" key="13">
    <source>
        <dbReference type="ARBA" id="ARBA00022989"/>
    </source>
</evidence>
<evidence type="ECO:0000313" key="22">
    <source>
        <dbReference type="Proteomes" id="UP000887567"/>
    </source>
</evidence>
<evidence type="ECO:0000313" key="21">
    <source>
        <dbReference type="EnsemblMetazoa" id="XP_020907288.1"/>
    </source>
</evidence>
<evidence type="ECO:0000256" key="4">
    <source>
        <dbReference type="ARBA" id="ARBA00005093"/>
    </source>
</evidence>
<keyword evidence="13 20" id="KW-1133">Transmembrane helix</keyword>
<dbReference type="PANTHER" id="PTHR46025">
    <property type="entry name" value="XYLOSYLTRANSFERASE OXT"/>
    <property type="match status" value="1"/>
</dbReference>
<dbReference type="InterPro" id="IPR003406">
    <property type="entry name" value="Glyco_trans_14"/>
</dbReference>
<evidence type="ECO:0000256" key="3">
    <source>
        <dbReference type="ARBA" id="ARBA00004840"/>
    </source>
</evidence>
<evidence type="ECO:0000256" key="11">
    <source>
        <dbReference type="ARBA" id="ARBA00022824"/>
    </source>
</evidence>
<keyword evidence="9 20" id="KW-0812">Transmembrane</keyword>
<dbReference type="GO" id="GO:0005789">
    <property type="term" value="C:endoplasmic reticulum membrane"/>
    <property type="evidence" value="ECO:0007669"/>
    <property type="project" value="UniProtKB-SubCell"/>
</dbReference>
<keyword evidence="12" id="KW-0735">Signal-anchor</keyword>
<dbReference type="Pfam" id="PF02485">
    <property type="entry name" value="Branch"/>
    <property type="match status" value="1"/>
</dbReference>
<evidence type="ECO:0000256" key="2">
    <source>
        <dbReference type="ARBA" id="ARBA00004648"/>
    </source>
</evidence>
<comment type="pathway">
    <text evidence="3">Glycan metabolism; chondroitin sulfate biosynthesis.</text>
</comment>
<comment type="catalytic activity">
    <reaction evidence="19">
        <text>UDP-alpha-D-xylose + L-seryl-[protein] = 3-O-(beta-D-xylosyl)-L-seryl-[protein] + UDP + H(+)</text>
        <dbReference type="Rhea" id="RHEA:50192"/>
        <dbReference type="Rhea" id="RHEA-COMP:9863"/>
        <dbReference type="Rhea" id="RHEA-COMP:12567"/>
        <dbReference type="ChEBI" id="CHEBI:15378"/>
        <dbReference type="ChEBI" id="CHEBI:29999"/>
        <dbReference type="ChEBI" id="CHEBI:57632"/>
        <dbReference type="ChEBI" id="CHEBI:58223"/>
        <dbReference type="ChEBI" id="CHEBI:132085"/>
        <dbReference type="EC" id="2.4.2.26"/>
    </reaction>
</comment>
<evidence type="ECO:0000256" key="16">
    <source>
        <dbReference type="ARBA" id="ARBA00023157"/>
    </source>
</evidence>
<dbReference type="OMA" id="HYTISNI"/>
<evidence type="ECO:0000256" key="20">
    <source>
        <dbReference type="SAM" id="Phobius"/>
    </source>
</evidence>
<organism evidence="21 22">
    <name type="scientific">Exaiptasia diaphana</name>
    <name type="common">Tropical sea anemone</name>
    <name type="synonym">Aiptasia pulchella</name>
    <dbReference type="NCBI Taxonomy" id="2652724"/>
    <lineage>
        <taxon>Eukaryota</taxon>
        <taxon>Metazoa</taxon>
        <taxon>Cnidaria</taxon>
        <taxon>Anthozoa</taxon>
        <taxon>Hexacorallia</taxon>
        <taxon>Actiniaria</taxon>
        <taxon>Aiptasiidae</taxon>
        <taxon>Exaiptasia</taxon>
    </lineage>
</organism>
<keyword evidence="8" id="KW-0808">Transferase</keyword>
<reference evidence="21" key="1">
    <citation type="submission" date="2022-11" db="UniProtKB">
        <authorList>
            <consortium name="EnsemblMetazoa"/>
        </authorList>
    </citation>
    <scope>IDENTIFICATION</scope>
</reference>
<keyword evidence="22" id="KW-1185">Reference proteome</keyword>
<evidence type="ECO:0000256" key="5">
    <source>
        <dbReference type="ARBA" id="ARBA00010195"/>
    </source>
</evidence>
<keyword evidence="7" id="KW-0328">Glycosyltransferase</keyword>
<comment type="similarity">
    <text evidence="5">Belongs to the glycosyltransferase 14 family. XylT subfamily.</text>
</comment>
<dbReference type="Proteomes" id="UP000887567">
    <property type="component" value="Unplaced"/>
</dbReference>
<comment type="subcellular location">
    <subcellularLocation>
        <location evidence="2">Endoplasmic reticulum membrane</location>
        <topology evidence="2">Single-pass type II membrane protein</topology>
    </subcellularLocation>
    <subcellularLocation>
        <location evidence="1">Golgi apparatus membrane</location>
        <topology evidence="1">Single-pass type II membrane protein</topology>
    </subcellularLocation>
</comment>
<keyword evidence="14" id="KW-0333">Golgi apparatus</keyword>
<evidence type="ECO:0000256" key="10">
    <source>
        <dbReference type="ARBA" id="ARBA00022723"/>
    </source>
</evidence>
<evidence type="ECO:0000256" key="12">
    <source>
        <dbReference type="ARBA" id="ARBA00022968"/>
    </source>
</evidence>
<keyword evidence="11" id="KW-0256">Endoplasmic reticulum</keyword>
<dbReference type="InterPro" id="IPR043538">
    <property type="entry name" value="XYLT"/>
</dbReference>
<dbReference type="GeneID" id="110245347"/>
<dbReference type="PANTHER" id="PTHR46025:SF3">
    <property type="entry name" value="XYLOSYLTRANSFERASE OXT"/>
    <property type="match status" value="1"/>
</dbReference>
<dbReference type="GO" id="GO:0015012">
    <property type="term" value="P:heparan sulfate proteoglycan biosynthetic process"/>
    <property type="evidence" value="ECO:0007669"/>
    <property type="project" value="TreeGrafter"/>
</dbReference>
<proteinExistence type="inferred from homology"/>
<dbReference type="OrthoDB" id="2019572at2759"/>
<evidence type="ECO:0000256" key="17">
    <source>
        <dbReference type="ARBA" id="ARBA00023180"/>
    </source>
</evidence>
<evidence type="ECO:0000256" key="18">
    <source>
        <dbReference type="ARBA" id="ARBA00042865"/>
    </source>
</evidence>
<evidence type="ECO:0000256" key="6">
    <source>
        <dbReference type="ARBA" id="ARBA00011972"/>
    </source>
</evidence>
<keyword evidence="16" id="KW-1015">Disulfide bond</keyword>
<keyword evidence="15 20" id="KW-0472">Membrane</keyword>
<comment type="pathway">
    <text evidence="4">Glycan metabolism; heparan sulfate biosynthesis.</text>
</comment>
<evidence type="ECO:0000256" key="7">
    <source>
        <dbReference type="ARBA" id="ARBA00022676"/>
    </source>
</evidence>
<dbReference type="AlphaFoldDB" id="A0A913XNT4"/>
<dbReference type="EnsemblMetazoa" id="XM_021051629.2">
    <property type="protein sequence ID" value="XP_020907288.1"/>
    <property type="gene ID" value="LOC110245347"/>
</dbReference>